<dbReference type="Proteomes" id="UP001201449">
    <property type="component" value="Unassembled WGS sequence"/>
</dbReference>
<sequence>MVRNLVKLVLCLCVLFGYPVTVFAQNLGSSKGESTLGVGIGLPYGGLGMKMSVNPADQFTLFAGGGYNLVGFGTNFGAQYIFPSKKRTEFLVTGMYGYNTVVVFEGSDYRNYSFNGPSAGLGFRVNSARNEGAFWDFGLLVPFRSQAYKNYSQTLKNSSGIEYNDPWPVLFFFGRNFPLSASSPKQRSLP</sequence>
<dbReference type="EMBL" id="JAKEVZ010000002">
    <property type="protein sequence ID" value="MCF1750292.1"/>
    <property type="molecule type" value="Genomic_DNA"/>
</dbReference>
<comment type="caution">
    <text evidence="2">The sequence shown here is derived from an EMBL/GenBank/DDBJ whole genome shotgun (WGS) entry which is preliminary data.</text>
</comment>
<protein>
    <recommendedName>
        <fullName evidence="4">Outer membrane protein beta-barrel domain-containing protein</fullName>
    </recommendedName>
</protein>
<dbReference type="RefSeq" id="WP_234860400.1">
    <property type="nucleotide sequence ID" value="NZ_JAKEVZ010000002.1"/>
</dbReference>
<keyword evidence="3" id="KW-1185">Reference proteome</keyword>
<name>A0ABS9BRI8_9BACT</name>
<evidence type="ECO:0000256" key="1">
    <source>
        <dbReference type="SAM" id="SignalP"/>
    </source>
</evidence>
<feature type="signal peptide" evidence="1">
    <location>
        <begin position="1"/>
        <end position="24"/>
    </location>
</feature>
<evidence type="ECO:0000313" key="3">
    <source>
        <dbReference type="Proteomes" id="UP001201449"/>
    </source>
</evidence>
<feature type="chain" id="PRO_5047489068" description="Outer membrane protein beta-barrel domain-containing protein" evidence="1">
    <location>
        <begin position="25"/>
        <end position="190"/>
    </location>
</feature>
<keyword evidence="1" id="KW-0732">Signal</keyword>
<gene>
    <name evidence="2" type="ORF">L0U89_04345</name>
</gene>
<proteinExistence type="predicted"/>
<evidence type="ECO:0000313" key="2">
    <source>
        <dbReference type="EMBL" id="MCF1750292.1"/>
    </source>
</evidence>
<accession>A0ABS9BRI8</accession>
<organism evidence="2 3">
    <name type="scientific">Mariniradius sediminis</name>
    <dbReference type="NCBI Taxonomy" id="2909237"/>
    <lineage>
        <taxon>Bacteria</taxon>
        <taxon>Pseudomonadati</taxon>
        <taxon>Bacteroidota</taxon>
        <taxon>Cytophagia</taxon>
        <taxon>Cytophagales</taxon>
        <taxon>Cyclobacteriaceae</taxon>
        <taxon>Mariniradius</taxon>
    </lineage>
</organism>
<evidence type="ECO:0008006" key="4">
    <source>
        <dbReference type="Google" id="ProtNLM"/>
    </source>
</evidence>
<reference evidence="2 3" key="1">
    <citation type="submission" date="2022-01" db="EMBL/GenBank/DDBJ databases">
        <title>Mariniradius saccharolyticus sp. nov., isolated from sediment of a river.</title>
        <authorList>
            <person name="Liu H."/>
        </authorList>
    </citation>
    <scope>NUCLEOTIDE SEQUENCE [LARGE SCALE GENOMIC DNA]</scope>
    <source>
        <strain evidence="2 3">RY-2</strain>
    </source>
</reference>